<dbReference type="Proteomes" id="UP001461498">
    <property type="component" value="Unassembled WGS sequence"/>
</dbReference>
<dbReference type="Pfam" id="PF05811">
    <property type="entry name" value="DUF842"/>
    <property type="match status" value="1"/>
</dbReference>
<reference evidence="2 3" key="1">
    <citation type="submission" date="2022-12" db="EMBL/GenBank/DDBJ databases">
        <title>Chromosome-level genome assembly of true bugs.</title>
        <authorList>
            <person name="Ma L."/>
            <person name="Li H."/>
        </authorList>
    </citation>
    <scope>NUCLEOTIDE SEQUENCE [LARGE SCALE GENOMIC DNA]</scope>
    <source>
        <strain evidence="2">Lab_2022b</strain>
    </source>
</reference>
<evidence type="ECO:0008006" key="4">
    <source>
        <dbReference type="Google" id="ProtNLM"/>
    </source>
</evidence>
<comment type="similarity">
    <text evidence="1">Belongs to the FAM136 family.</text>
</comment>
<evidence type="ECO:0000256" key="1">
    <source>
        <dbReference type="ARBA" id="ARBA00009952"/>
    </source>
</evidence>
<keyword evidence="3" id="KW-1185">Reference proteome</keyword>
<proteinExistence type="inferred from homology"/>
<protein>
    <recommendedName>
        <fullName evidence="4">Protein FAM136A</fullName>
    </recommendedName>
</protein>
<dbReference type="PANTHER" id="PTHR21096">
    <property type="entry name" value="PROTEIN FAM136A"/>
    <property type="match status" value="1"/>
</dbReference>
<dbReference type="AlphaFoldDB" id="A0AAW1D3L7"/>
<name>A0AAW1D3L7_9HEMI</name>
<evidence type="ECO:0000313" key="3">
    <source>
        <dbReference type="Proteomes" id="UP001461498"/>
    </source>
</evidence>
<dbReference type="PANTHER" id="PTHR21096:SF0">
    <property type="entry name" value="PROTEIN FAM136A"/>
    <property type="match status" value="1"/>
</dbReference>
<dbReference type="GO" id="GO:0005737">
    <property type="term" value="C:cytoplasm"/>
    <property type="evidence" value="ECO:0007669"/>
    <property type="project" value="TreeGrafter"/>
</dbReference>
<accession>A0AAW1D3L7</accession>
<comment type="caution">
    <text evidence="2">The sequence shown here is derived from an EMBL/GenBank/DDBJ whole genome shotgun (WGS) entry which is preliminary data.</text>
</comment>
<sequence length="150" mass="17384">MVDQQSRKIEDAMKKIVNEIDTDYLRKMQANMHRCAARCCDNSTDSMEQVHRCVQNCSASLTEAENFVKQEFNTVQNRLQRCIMECNDEIRDKAGPSPTDSDMNRYTAEFEKCATKCVDKHIEQLPAMLKRMKEVLKNKQQSSALYYPSS</sequence>
<organism evidence="2 3">
    <name type="scientific">Rhynocoris fuscipes</name>
    <dbReference type="NCBI Taxonomy" id="488301"/>
    <lineage>
        <taxon>Eukaryota</taxon>
        <taxon>Metazoa</taxon>
        <taxon>Ecdysozoa</taxon>
        <taxon>Arthropoda</taxon>
        <taxon>Hexapoda</taxon>
        <taxon>Insecta</taxon>
        <taxon>Pterygota</taxon>
        <taxon>Neoptera</taxon>
        <taxon>Paraneoptera</taxon>
        <taxon>Hemiptera</taxon>
        <taxon>Heteroptera</taxon>
        <taxon>Panheteroptera</taxon>
        <taxon>Cimicomorpha</taxon>
        <taxon>Reduviidae</taxon>
        <taxon>Harpactorinae</taxon>
        <taxon>Harpactorini</taxon>
        <taxon>Rhynocoris</taxon>
    </lineage>
</organism>
<dbReference type="EMBL" id="JAPXFL010000006">
    <property type="protein sequence ID" value="KAK9505603.1"/>
    <property type="molecule type" value="Genomic_DNA"/>
</dbReference>
<gene>
    <name evidence="2" type="ORF">O3M35_009615</name>
</gene>
<dbReference type="InterPro" id="IPR008560">
    <property type="entry name" value="DUF842_euk"/>
</dbReference>
<evidence type="ECO:0000313" key="2">
    <source>
        <dbReference type="EMBL" id="KAK9505603.1"/>
    </source>
</evidence>